<dbReference type="STRING" id="556267.HWAG_01530"/>
<proteinExistence type="predicted"/>
<dbReference type="RefSeq" id="WP_006803227.1">
    <property type="nucleotide sequence ID" value="NZ_CABKOI010000018.1"/>
</dbReference>
<organism evidence="2 3">
    <name type="scientific">Helicobacter winghamensis</name>
    <dbReference type="NCBI Taxonomy" id="157268"/>
    <lineage>
        <taxon>Bacteria</taxon>
        <taxon>Pseudomonadati</taxon>
        <taxon>Campylobacterota</taxon>
        <taxon>Epsilonproteobacteria</taxon>
        <taxon>Campylobacterales</taxon>
        <taxon>Helicobacteraceae</taxon>
        <taxon>Helicobacter</taxon>
    </lineage>
</organism>
<name>A0A2N3PL75_9HELI</name>
<comment type="caution">
    <text evidence="2">The sequence shown here is derived from an EMBL/GenBank/DDBJ whole genome shotgun (WGS) entry which is preliminary data.</text>
</comment>
<keyword evidence="1" id="KW-0812">Transmembrane</keyword>
<evidence type="ECO:0000313" key="3">
    <source>
        <dbReference type="Proteomes" id="UP000233350"/>
    </source>
</evidence>
<dbReference type="AlphaFoldDB" id="A0A2N3PL75"/>
<evidence type="ECO:0000313" key="2">
    <source>
        <dbReference type="EMBL" id="PKT82489.1"/>
    </source>
</evidence>
<feature type="transmembrane region" description="Helical" evidence="1">
    <location>
        <begin position="30"/>
        <end position="48"/>
    </location>
</feature>
<dbReference type="OrthoDB" id="5344050at2"/>
<keyword evidence="1" id="KW-1133">Transmembrane helix</keyword>
<feature type="transmembrane region" description="Helical" evidence="1">
    <location>
        <begin position="82"/>
        <end position="103"/>
    </location>
</feature>
<dbReference type="EMBL" id="MBPK01000003">
    <property type="protein sequence ID" value="PKT82489.1"/>
    <property type="molecule type" value="Genomic_DNA"/>
</dbReference>
<keyword evidence="3" id="KW-1185">Reference proteome</keyword>
<keyword evidence="1" id="KW-0472">Membrane</keyword>
<dbReference type="Pfam" id="PF19931">
    <property type="entry name" value="DUF6394"/>
    <property type="match status" value="1"/>
</dbReference>
<gene>
    <name evidence="2" type="ORF">BCM31_05755</name>
</gene>
<sequence>MDWGKVTFVFFILMSLTSTVGFLYEQNLVMLFIAGGVNILSTILKVGVRSFMSAELMAASLVADLHLIPSFIYMQVFNNVNVAVALALGALVANIVSIVFIAIESIKSYNNYN</sequence>
<dbReference type="Proteomes" id="UP000233350">
    <property type="component" value="Unassembled WGS sequence"/>
</dbReference>
<dbReference type="InterPro" id="IPR045655">
    <property type="entry name" value="DUF6394"/>
</dbReference>
<evidence type="ECO:0000256" key="1">
    <source>
        <dbReference type="SAM" id="Phobius"/>
    </source>
</evidence>
<feature type="transmembrane region" description="Helical" evidence="1">
    <location>
        <begin position="7"/>
        <end position="24"/>
    </location>
</feature>
<accession>A0A2N3PL75</accession>
<reference evidence="2 3" key="1">
    <citation type="submission" date="2016-07" db="EMBL/GenBank/DDBJ databases">
        <title>Detection of Helicobacter winghamensis from caecal content of red fox (Vulpes vulpes).</title>
        <authorList>
            <person name="Zanoni R.G."/>
            <person name="Florio D."/>
            <person name="Caffara M."/>
            <person name="Renzi M."/>
            <person name="Parisi A."/>
            <person name="Pasquali F."/>
            <person name="Manfreda G."/>
        </authorList>
    </citation>
    <scope>NUCLEOTIDE SEQUENCE [LARGE SCALE GENOMIC DNA]</scope>
    <source>
        <strain evidence="2 3">295_13</strain>
    </source>
</reference>
<protein>
    <submittedName>
        <fullName evidence="2">Uncharacterized protein</fullName>
    </submittedName>
</protein>
<dbReference type="GeneID" id="97289730"/>